<dbReference type="EMBL" id="QPFP01000027">
    <property type="protein sequence ID" value="TEB29529.1"/>
    <property type="molecule type" value="Genomic_DNA"/>
</dbReference>
<reference evidence="2 3" key="1">
    <citation type="journal article" date="2019" name="Nat. Ecol. Evol.">
        <title>Megaphylogeny resolves global patterns of mushroom evolution.</title>
        <authorList>
            <person name="Varga T."/>
            <person name="Krizsan K."/>
            <person name="Foldi C."/>
            <person name="Dima B."/>
            <person name="Sanchez-Garcia M."/>
            <person name="Sanchez-Ramirez S."/>
            <person name="Szollosi G.J."/>
            <person name="Szarkandi J.G."/>
            <person name="Papp V."/>
            <person name="Albert L."/>
            <person name="Andreopoulos W."/>
            <person name="Angelini C."/>
            <person name="Antonin V."/>
            <person name="Barry K.W."/>
            <person name="Bougher N.L."/>
            <person name="Buchanan P."/>
            <person name="Buyck B."/>
            <person name="Bense V."/>
            <person name="Catcheside P."/>
            <person name="Chovatia M."/>
            <person name="Cooper J."/>
            <person name="Damon W."/>
            <person name="Desjardin D."/>
            <person name="Finy P."/>
            <person name="Geml J."/>
            <person name="Haridas S."/>
            <person name="Hughes K."/>
            <person name="Justo A."/>
            <person name="Karasinski D."/>
            <person name="Kautmanova I."/>
            <person name="Kiss B."/>
            <person name="Kocsube S."/>
            <person name="Kotiranta H."/>
            <person name="LaButti K.M."/>
            <person name="Lechner B.E."/>
            <person name="Liimatainen K."/>
            <person name="Lipzen A."/>
            <person name="Lukacs Z."/>
            <person name="Mihaltcheva S."/>
            <person name="Morgado L.N."/>
            <person name="Niskanen T."/>
            <person name="Noordeloos M.E."/>
            <person name="Ohm R.A."/>
            <person name="Ortiz-Santana B."/>
            <person name="Ovrebo C."/>
            <person name="Racz N."/>
            <person name="Riley R."/>
            <person name="Savchenko A."/>
            <person name="Shiryaev A."/>
            <person name="Soop K."/>
            <person name="Spirin V."/>
            <person name="Szebenyi C."/>
            <person name="Tomsovsky M."/>
            <person name="Tulloss R.E."/>
            <person name="Uehling J."/>
            <person name="Grigoriev I.V."/>
            <person name="Vagvolgyi C."/>
            <person name="Papp T."/>
            <person name="Martin F.M."/>
            <person name="Miettinen O."/>
            <person name="Hibbett D.S."/>
            <person name="Nagy L.G."/>
        </authorList>
    </citation>
    <scope>NUCLEOTIDE SEQUENCE [LARGE SCALE GENOMIC DNA]</scope>
    <source>
        <strain evidence="2 3">FP101781</strain>
    </source>
</reference>
<dbReference type="Proteomes" id="UP000298030">
    <property type="component" value="Unassembled WGS sequence"/>
</dbReference>
<feature type="compositionally biased region" description="Pro residues" evidence="1">
    <location>
        <begin position="44"/>
        <end position="54"/>
    </location>
</feature>
<proteinExistence type="predicted"/>
<keyword evidence="3" id="KW-1185">Reference proteome</keyword>
<feature type="compositionally biased region" description="Basic and acidic residues" evidence="1">
    <location>
        <begin position="109"/>
        <end position="125"/>
    </location>
</feature>
<feature type="region of interest" description="Disordered" evidence="1">
    <location>
        <begin position="42"/>
        <end position="87"/>
    </location>
</feature>
<evidence type="ECO:0000313" key="2">
    <source>
        <dbReference type="EMBL" id="TEB29529.1"/>
    </source>
</evidence>
<evidence type="ECO:0000313" key="3">
    <source>
        <dbReference type="Proteomes" id="UP000298030"/>
    </source>
</evidence>
<accession>A0A4Y7T7J9</accession>
<feature type="compositionally biased region" description="Low complexity" evidence="1">
    <location>
        <begin position="55"/>
        <end position="86"/>
    </location>
</feature>
<sequence length="141" mass="14664">MPSPRKIYPSFSLALTGANGSVVTLRDLGSAVSRTIHLHVPITQLPPPLPPLHSSPPAASPSSSPQPRAPLSSPPAASSSSNSQLLGATDTQFEGRLCYSANYATASDGDGREVGTTENHERASGSDESVGLLRRFAAVRF</sequence>
<organism evidence="2 3">
    <name type="scientific">Coprinellus micaceus</name>
    <name type="common">Glistening ink-cap mushroom</name>
    <name type="synonym">Coprinus micaceus</name>
    <dbReference type="NCBI Taxonomy" id="71717"/>
    <lineage>
        <taxon>Eukaryota</taxon>
        <taxon>Fungi</taxon>
        <taxon>Dikarya</taxon>
        <taxon>Basidiomycota</taxon>
        <taxon>Agaricomycotina</taxon>
        <taxon>Agaricomycetes</taxon>
        <taxon>Agaricomycetidae</taxon>
        <taxon>Agaricales</taxon>
        <taxon>Agaricineae</taxon>
        <taxon>Psathyrellaceae</taxon>
        <taxon>Coprinellus</taxon>
    </lineage>
</organism>
<evidence type="ECO:0000256" key="1">
    <source>
        <dbReference type="SAM" id="MobiDB-lite"/>
    </source>
</evidence>
<protein>
    <submittedName>
        <fullName evidence="2">Uncharacterized protein</fullName>
    </submittedName>
</protein>
<gene>
    <name evidence="2" type="ORF">FA13DRAFT_649139</name>
</gene>
<dbReference type="AlphaFoldDB" id="A0A4Y7T7J9"/>
<comment type="caution">
    <text evidence="2">The sequence shown here is derived from an EMBL/GenBank/DDBJ whole genome shotgun (WGS) entry which is preliminary data.</text>
</comment>
<name>A0A4Y7T7J9_COPMI</name>
<feature type="region of interest" description="Disordered" evidence="1">
    <location>
        <begin position="104"/>
        <end position="128"/>
    </location>
</feature>